<dbReference type="PANTHER" id="PTHR10221:SF9">
    <property type="entry name" value="TRANSCRIPTION INITIATION FACTOR TFIID SUBUNIT 6"/>
    <property type="match status" value="1"/>
</dbReference>
<evidence type="ECO:0000256" key="1">
    <source>
        <dbReference type="ARBA" id="ARBA00004123"/>
    </source>
</evidence>
<dbReference type="GO" id="GO:0046982">
    <property type="term" value="F:protein heterodimerization activity"/>
    <property type="evidence" value="ECO:0007669"/>
    <property type="project" value="InterPro"/>
</dbReference>
<dbReference type="InterPro" id="IPR037796">
    <property type="entry name" value="TAF6"/>
</dbReference>
<keyword evidence="4" id="KW-0804">Transcription</keyword>
<dbReference type="Proteomes" id="UP000000600">
    <property type="component" value="Unassembled WGS sequence"/>
</dbReference>
<dbReference type="GO" id="GO:0003713">
    <property type="term" value="F:transcription coactivator activity"/>
    <property type="evidence" value="ECO:0000318"/>
    <property type="project" value="GO_Central"/>
</dbReference>
<comment type="subcellular location">
    <subcellularLocation>
        <location evidence="1">Nucleus</location>
    </subcellularLocation>
</comment>
<evidence type="ECO:0000313" key="7">
    <source>
        <dbReference type="EMBL" id="CAK76308.1"/>
    </source>
</evidence>
<dbReference type="GO" id="GO:0005669">
    <property type="term" value="C:transcription factor TFIID complex"/>
    <property type="evidence" value="ECO:0000318"/>
    <property type="project" value="GO_Central"/>
</dbReference>
<dbReference type="AlphaFoldDB" id="A0CZU1"/>
<dbReference type="GeneID" id="5029490"/>
<keyword evidence="5" id="KW-0539">Nucleus</keyword>
<dbReference type="GO" id="GO:0016251">
    <property type="term" value="F:RNA polymerase II general transcription initiation factor activity"/>
    <property type="evidence" value="ECO:0007669"/>
    <property type="project" value="InterPro"/>
</dbReference>
<proteinExistence type="inferred from homology"/>
<evidence type="ECO:0000256" key="4">
    <source>
        <dbReference type="ARBA" id="ARBA00023163"/>
    </source>
</evidence>
<dbReference type="InterPro" id="IPR046344">
    <property type="entry name" value="TAF6_C_sf"/>
</dbReference>
<feature type="domain" description="TATA box binding protein associated factor (TAF) histone-like fold" evidence="6">
    <location>
        <begin position="242"/>
        <end position="280"/>
    </location>
</feature>
<dbReference type="Gene3D" id="1.25.40.770">
    <property type="entry name" value="TAF6, C-terminal HEAT repeat domain"/>
    <property type="match status" value="1"/>
</dbReference>
<dbReference type="InterPro" id="IPR016024">
    <property type="entry name" value="ARM-type_fold"/>
</dbReference>
<dbReference type="RefSeq" id="XP_001443705.1">
    <property type="nucleotide sequence ID" value="XM_001443668.1"/>
</dbReference>
<evidence type="ECO:0000256" key="3">
    <source>
        <dbReference type="ARBA" id="ARBA00023015"/>
    </source>
</evidence>
<dbReference type="OrthoDB" id="361039at2759"/>
<evidence type="ECO:0000313" key="8">
    <source>
        <dbReference type="Proteomes" id="UP000000600"/>
    </source>
</evidence>
<dbReference type="InParanoid" id="A0CZU1"/>
<dbReference type="OMA" id="QHVVEHM"/>
<keyword evidence="3" id="KW-0805">Transcription regulation</keyword>
<dbReference type="PANTHER" id="PTHR10221">
    <property type="entry name" value="TRANSCRIPTION INITIATION FACTOR TFIID SUBUNIT 6"/>
    <property type="match status" value="1"/>
</dbReference>
<dbReference type="HOGENOM" id="CLU_411896_0_0_1"/>
<comment type="similarity">
    <text evidence="2">Belongs to the TAF6 family.</text>
</comment>
<dbReference type="eggNOG" id="ENOG502R04G">
    <property type="taxonomic scope" value="Eukaryota"/>
</dbReference>
<evidence type="ECO:0000259" key="6">
    <source>
        <dbReference type="Pfam" id="PF02969"/>
    </source>
</evidence>
<keyword evidence="8" id="KW-1185">Reference proteome</keyword>
<gene>
    <name evidence="7" type="ORF">GSPATT00011881001</name>
</gene>
<sequence length="667" mass="78376">MSQLQQFATLTSNKKIIKLRFPSLQQFLLTLLSLNGSIELGVYKATVKTYKQQYLNKLYIESIRTSSELIPITIYLFFKQLNNADSQLSQVQNIYTHTCLSCNSNLKHVFCAFSINSEECIQASSNAGHMSNMQGPKHFVRSHNWNGKFNWSILIGKGQNPGDHYLKGCFILWGKRFESKKREKMINTNLFRRGCRSYFNIFFNVNIKLTKFVFSSMSVYRDESILKGLLQGKTIEQGAELHLFILVEQNVRKIIQEAIKYQRHFRKKQLNSQDIELAIKDQNMQKSEIFGFQYMDSINLCKRMDEYVLNDQSLDLRDLISHQMRTVKIPLGFPSLSIFNVMKDYQMINSQETQSIMQYKDIIQTESFQSMENKKSFNIIKDNVISILTVHQQSIVKNFKDLFEKEVISLKFNFSQEFVQLLSDLESYKDVAQIVPFIVQYLYSQQDQVQLFYYKHRCVIIECLSRLIMNNQINLEFQLHQIIKILVKFLTAKIIEINLKFQIELQVKTAKCLNYLLDKFNLKYQALRQNVDLVILNKLDRVTSKIEKKNSHKSLLKAYSIIQYFIEQNICVQHLKFVEQMSVLIRKIEKGRQSINQYNPDYEHLAGLISLSLGSILIKIINGLQYLQPNHENQILHIINNTRELMLELGLYEMFVMQQHVVEHMIL</sequence>
<reference evidence="7 8" key="1">
    <citation type="journal article" date="2006" name="Nature">
        <title>Global trends of whole-genome duplications revealed by the ciliate Paramecium tetraurelia.</title>
        <authorList>
            <consortium name="Genoscope"/>
            <person name="Aury J.-M."/>
            <person name="Jaillon O."/>
            <person name="Duret L."/>
            <person name="Noel B."/>
            <person name="Jubin C."/>
            <person name="Porcel B.M."/>
            <person name="Segurens B."/>
            <person name="Daubin V."/>
            <person name="Anthouard V."/>
            <person name="Aiach N."/>
            <person name="Arnaiz O."/>
            <person name="Billaut A."/>
            <person name="Beisson J."/>
            <person name="Blanc I."/>
            <person name="Bouhouche K."/>
            <person name="Camara F."/>
            <person name="Duharcourt S."/>
            <person name="Guigo R."/>
            <person name="Gogendeau D."/>
            <person name="Katinka M."/>
            <person name="Keller A.-M."/>
            <person name="Kissmehl R."/>
            <person name="Klotz C."/>
            <person name="Koll F."/>
            <person name="Le Moue A."/>
            <person name="Lepere C."/>
            <person name="Malinsky S."/>
            <person name="Nowacki M."/>
            <person name="Nowak J.K."/>
            <person name="Plattner H."/>
            <person name="Poulain J."/>
            <person name="Ruiz F."/>
            <person name="Serrano V."/>
            <person name="Zagulski M."/>
            <person name="Dessen P."/>
            <person name="Betermier M."/>
            <person name="Weissenbach J."/>
            <person name="Scarpelli C."/>
            <person name="Schachter V."/>
            <person name="Sperling L."/>
            <person name="Meyer E."/>
            <person name="Cohen J."/>
            <person name="Wincker P."/>
        </authorList>
    </citation>
    <scope>NUCLEOTIDE SEQUENCE [LARGE SCALE GENOMIC DNA]</scope>
    <source>
        <strain evidence="7 8">Stock d4-2</strain>
    </source>
</reference>
<organism evidence="7 8">
    <name type="scientific">Paramecium tetraurelia</name>
    <dbReference type="NCBI Taxonomy" id="5888"/>
    <lineage>
        <taxon>Eukaryota</taxon>
        <taxon>Sar</taxon>
        <taxon>Alveolata</taxon>
        <taxon>Ciliophora</taxon>
        <taxon>Intramacronucleata</taxon>
        <taxon>Oligohymenophorea</taxon>
        <taxon>Peniculida</taxon>
        <taxon>Parameciidae</taxon>
        <taxon>Paramecium</taxon>
    </lineage>
</organism>
<accession>A0CZU1</accession>
<dbReference type="InterPro" id="IPR009072">
    <property type="entry name" value="Histone-fold"/>
</dbReference>
<dbReference type="SUPFAM" id="SSF48371">
    <property type="entry name" value="ARM repeat"/>
    <property type="match status" value="1"/>
</dbReference>
<dbReference type="Gene3D" id="1.10.20.10">
    <property type="entry name" value="Histone, subunit A"/>
    <property type="match status" value="1"/>
</dbReference>
<dbReference type="Pfam" id="PF02969">
    <property type="entry name" value="TAF"/>
    <property type="match status" value="1"/>
</dbReference>
<dbReference type="SUPFAM" id="SSF47113">
    <property type="entry name" value="Histone-fold"/>
    <property type="match status" value="1"/>
</dbReference>
<dbReference type="InterPro" id="IPR004823">
    <property type="entry name" value="TAF_TATA-bd_Histone-like_dom"/>
</dbReference>
<dbReference type="EMBL" id="CT868230">
    <property type="protein sequence ID" value="CAK76308.1"/>
    <property type="molecule type" value="Genomic_DNA"/>
</dbReference>
<dbReference type="GO" id="GO:0051123">
    <property type="term" value="P:RNA polymerase II preinitiation complex assembly"/>
    <property type="evidence" value="ECO:0000318"/>
    <property type="project" value="GO_Central"/>
</dbReference>
<protein>
    <recommendedName>
        <fullName evidence="6">TATA box binding protein associated factor (TAF) histone-like fold domain-containing protein</fullName>
    </recommendedName>
</protein>
<evidence type="ECO:0000256" key="2">
    <source>
        <dbReference type="ARBA" id="ARBA00007688"/>
    </source>
</evidence>
<dbReference type="STRING" id="5888.A0CZU1"/>
<dbReference type="KEGG" id="ptm:GSPATT00011881001"/>
<evidence type="ECO:0000256" key="5">
    <source>
        <dbReference type="ARBA" id="ARBA00023242"/>
    </source>
</evidence>
<name>A0CZU1_PARTE</name>
<dbReference type="GO" id="GO:0000124">
    <property type="term" value="C:SAGA complex"/>
    <property type="evidence" value="ECO:0007669"/>
    <property type="project" value="InterPro"/>
</dbReference>
<dbReference type="GO" id="GO:0046695">
    <property type="term" value="C:SLIK (SAGA-like) complex"/>
    <property type="evidence" value="ECO:0007669"/>
    <property type="project" value="InterPro"/>
</dbReference>